<protein>
    <submittedName>
        <fullName evidence="2">Uncharacterized protein</fullName>
    </submittedName>
</protein>
<keyword evidence="3" id="KW-1185">Reference proteome</keyword>
<accession>A0ABS8PVH2</accession>
<dbReference type="EMBL" id="JAJNEC010000006">
    <property type="protein sequence ID" value="MCD2425060.1"/>
    <property type="molecule type" value="Genomic_DNA"/>
</dbReference>
<proteinExistence type="predicted"/>
<feature type="region of interest" description="Disordered" evidence="1">
    <location>
        <begin position="1"/>
        <end position="21"/>
    </location>
</feature>
<evidence type="ECO:0000313" key="2">
    <source>
        <dbReference type="EMBL" id="MCD2425060.1"/>
    </source>
</evidence>
<name>A0ABS8PVH2_9BACT</name>
<dbReference type="Proteomes" id="UP001199816">
    <property type="component" value="Unassembled WGS sequence"/>
</dbReference>
<feature type="region of interest" description="Disordered" evidence="1">
    <location>
        <begin position="122"/>
        <end position="143"/>
    </location>
</feature>
<evidence type="ECO:0000313" key="3">
    <source>
        <dbReference type="Proteomes" id="UP001199816"/>
    </source>
</evidence>
<sequence>MNKRTGKAPTQSQKHTDPASGYGSNASKILKVYLNIFKEPSYCPPSFLHAFFFLLIAMQKKESADIRISVKTICGHQQERSFKIAAYRIAKKVTGAVIKENATGMQQIIESIRQMQNRQRSFIRRSQNRSPKRDTQQYTYLRS</sequence>
<dbReference type="RefSeq" id="WP_231007471.1">
    <property type="nucleotide sequence ID" value="NZ_JAJNEC010000006.1"/>
</dbReference>
<comment type="caution">
    <text evidence="2">The sequence shown here is derived from an EMBL/GenBank/DDBJ whole genome shotgun (WGS) entry which is preliminary data.</text>
</comment>
<organism evidence="2 3">
    <name type="scientific">Niabella pedocola</name>
    <dbReference type="NCBI Taxonomy" id="1752077"/>
    <lineage>
        <taxon>Bacteria</taxon>
        <taxon>Pseudomonadati</taxon>
        <taxon>Bacteroidota</taxon>
        <taxon>Chitinophagia</taxon>
        <taxon>Chitinophagales</taxon>
        <taxon>Chitinophagaceae</taxon>
        <taxon>Niabella</taxon>
    </lineage>
</organism>
<evidence type="ECO:0000256" key="1">
    <source>
        <dbReference type="SAM" id="MobiDB-lite"/>
    </source>
</evidence>
<gene>
    <name evidence="2" type="ORF">LQ567_19905</name>
</gene>
<reference evidence="2 3" key="1">
    <citation type="submission" date="2021-11" db="EMBL/GenBank/DDBJ databases">
        <title>Genomic of Niabella pedocola.</title>
        <authorList>
            <person name="Wu T."/>
        </authorList>
    </citation>
    <scope>NUCLEOTIDE SEQUENCE [LARGE SCALE GENOMIC DNA]</scope>
    <source>
        <strain evidence="2 3">JCM 31011</strain>
    </source>
</reference>